<dbReference type="InterPro" id="IPR011763">
    <property type="entry name" value="COA_CT_C"/>
</dbReference>
<dbReference type="InterPro" id="IPR011762">
    <property type="entry name" value="COA_CT_N"/>
</dbReference>
<name>A0A644VPH3_9ZZZZ</name>
<dbReference type="Gene3D" id="3.90.226.10">
    <property type="entry name" value="2-enoyl-CoA Hydratase, Chain A, domain 1"/>
    <property type="match status" value="2"/>
</dbReference>
<feature type="coiled-coil region" evidence="1">
    <location>
        <begin position="455"/>
        <end position="482"/>
    </location>
</feature>
<dbReference type="InterPro" id="IPR034733">
    <property type="entry name" value="AcCoA_carboxyl_beta"/>
</dbReference>
<dbReference type="EMBL" id="VSSQ01000388">
    <property type="protein sequence ID" value="MPL93314.1"/>
    <property type="molecule type" value="Genomic_DNA"/>
</dbReference>
<dbReference type="Pfam" id="PF01039">
    <property type="entry name" value="Carboxyl_trans"/>
    <property type="match status" value="1"/>
</dbReference>
<dbReference type="AlphaFoldDB" id="A0A644VPH3"/>
<proteinExistence type="predicted"/>
<accession>A0A644VPH3</accession>
<dbReference type="InterPro" id="IPR029045">
    <property type="entry name" value="ClpP/crotonase-like_dom_sf"/>
</dbReference>
<comment type="caution">
    <text evidence="4">The sequence shown here is derived from an EMBL/GenBank/DDBJ whole genome shotgun (WGS) entry which is preliminary data.</text>
</comment>
<gene>
    <name evidence="4" type="ORF">SDC9_39440</name>
</gene>
<feature type="domain" description="CoA carboxyltransferase N-terminal" evidence="2">
    <location>
        <begin position="19"/>
        <end position="275"/>
    </location>
</feature>
<evidence type="ECO:0000313" key="4">
    <source>
        <dbReference type="EMBL" id="MPL93314.1"/>
    </source>
</evidence>
<dbReference type="PROSITE" id="PS50989">
    <property type="entry name" value="COA_CT_CTER"/>
    <property type="match status" value="1"/>
</dbReference>
<protein>
    <submittedName>
        <fullName evidence="4">Methylmalonyl-CoA carboxyltransferase 12S subunit</fullName>
        <ecNumber evidence="4">2.1.3.1</ecNumber>
    </submittedName>
</protein>
<evidence type="ECO:0000259" key="2">
    <source>
        <dbReference type="PROSITE" id="PS50980"/>
    </source>
</evidence>
<reference evidence="4" key="1">
    <citation type="submission" date="2019-08" db="EMBL/GenBank/DDBJ databases">
        <authorList>
            <person name="Kucharzyk K."/>
            <person name="Murdoch R.W."/>
            <person name="Higgins S."/>
            <person name="Loffler F."/>
        </authorList>
    </citation>
    <scope>NUCLEOTIDE SEQUENCE</scope>
</reference>
<dbReference type="SUPFAM" id="SSF52096">
    <property type="entry name" value="ClpP/crotonase"/>
    <property type="match status" value="2"/>
</dbReference>
<dbReference type="InterPro" id="IPR051047">
    <property type="entry name" value="AccD/PCCB"/>
</dbReference>
<evidence type="ECO:0000259" key="3">
    <source>
        <dbReference type="PROSITE" id="PS50989"/>
    </source>
</evidence>
<evidence type="ECO:0000256" key="1">
    <source>
        <dbReference type="SAM" id="Coils"/>
    </source>
</evidence>
<keyword evidence="4" id="KW-0808">Transferase</keyword>
<dbReference type="PANTHER" id="PTHR43842">
    <property type="entry name" value="PROPIONYL-COA CARBOXYLASE BETA CHAIN"/>
    <property type="match status" value="1"/>
</dbReference>
<dbReference type="PANTHER" id="PTHR43842:SF2">
    <property type="entry name" value="PROPIONYL-COA CARBOXYLASE BETA CHAIN, MITOCHONDRIAL"/>
    <property type="match status" value="1"/>
</dbReference>
<dbReference type="PROSITE" id="PS50980">
    <property type="entry name" value="COA_CT_NTER"/>
    <property type="match status" value="1"/>
</dbReference>
<feature type="domain" description="CoA carboxyltransferase C-terminal" evidence="3">
    <location>
        <begin position="274"/>
        <end position="514"/>
    </location>
</feature>
<sequence length="532" mass="57235">MPRRPGAARDKDGFNMAISKALADELERRRAAALAGGGKKKAEDRHAEARMTARERIEALFSPGTFQEFGLHARHNTRHFGMETREIPGDGVITGTGFVDGRPVAAFSQDFTVSGGSLGEIHAKKICHTLDHAVKAGVPVIGFNDSGGARIQEGVGALSAYGQVFYRNVQLSGVVPQISVIAGPCAGGAAYSPALTDFTIMTREHAQMFICGPEVIRAVTGQATSMDEIGSAEVQASVAGNIHFIAEDDAHAVALVHRLLSFLPSNNMMDPPHRIEPELAIADDPVLDDLVPDDPKAPFDCRKVIERLADEGDFLEVMAEFAANIVIGFGRIGGIVVGFVANQPMVKAGALDIDASDKAARFVRLCNIFNIPLVTLVDVPGFLPGVHEERRGIIRHGAKMLFSYASSTVPKITVIMRKAYGGAYIAMCSQDMGADRVLAWPTAEIAVMGAEGAVNILYRKELAEAEDKRARAKELAEEYRAEFASPYLSAGMLFVSDVIQPRQTRSAIALALRGLMSKRETRPPKKHGNIPL</sequence>
<dbReference type="GO" id="GO:0009317">
    <property type="term" value="C:acetyl-CoA carboxylase complex"/>
    <property type="evidence" value="ECO:0007669"/>
    <property type="project" value="TreeGrafter"/>
</dbReference>
<keyword evidence="1" id="KW-0175">Coiled coil</keyword>
<organism evidence="4">
    <name type="scientific">bioreactor metagenome</name>
    <dbReference type="NCBI Taxonomy" id="1076179"/>
    <lineage>
        <taxon>unclassified sequences</taxon>
        <taxon>metagenomes</taxon>
        <taxon>ecological metagenomes</taxon>
    </lineage>
</organism>
<dbReference type="GO" id="GO:0047154">
    <property type="term" value="F:methylmalonyl-CoA carboxytransferase activity"/>
    <property type="evidence" value="ECO:0007669"/>
    <property type="project" value="UniProtKB-EC"/>
</dbReference>
<dbReference type="EC" id="2.1.3.1" evidence="4"/>
<dbReference type="GO" id="GO:0004658">
    <property type="term" value="F:propionyl-CoA carboxylase activity"/>
    <property type="evidence" value="ECO:0007669"/>
    <property type="project" value="TreeGrafter"/>
</dbReference>